<reference evidence="4 6" key="2">
    <citation type="submission" date="2020-04" db="EMBL/GenBank/DDBJ databases">
        <authorList>
            <person name="Hitch T.C.A."/>
            <person name="Wylensek D."/>
            <person name="Clavel T."/>
        </authorList>
    </citation>
    <scope>NUCLEOTIDE SEQUENCE [LARGE SCALE GENOMIC DNA]</scope>
    <source>
        <strain evidence="4 6">WCA-130-P53-4B</strain>
    </source>
</reference>
<dbReference type="OrthoDB" id="2943819at2"/>
<keyword evidence="2" id="KW-1133">Transmembrane helix</keyword>
<evidence type="ECO:0000256" key="1">
    <source>
        <dbReference type="SAM" id="MobiDB-lite"/>
    </source>
</evidence>
<keyword evidence="2" id="KW-0812">Transmembrane</keyword>
<sequence length="165" mass="17839">MSTNQPNPDLPPYPSQPGDNQPAYQDQSAYASQPAPDLPPLPNQPTYQSQDAYTNQAPYANQVPNPAQQPYAPAYQGYPQYQPAPMQPSGTTDLGGWIVTLILSAIPIVGFILLICWAAGLGGEQHQDRRNWALAQIIISVVGTVLLIIIFAATGFSFSELLNES</sequence>
<dbReference type="GeneID" id="303204886"/>
<name>A0A086ZI53_9BIFI</name>
<evidence type="ECO:0000313" key="5">
    <source>
        <dbReference type="Proteomes" id="UP000029093"/>
    </source>
</evidence>
<feature type="transmembrane region" description="Helical" evidence="2">
    <location>
        <begin position="132"/>
        <end position="158"/>
    </location>
</feature>
<dbReference type="Proteomes" id="UP000029093">
    <property type="component" value="Unassembled WGS sequence"/>
</dbReference>
<gene>
    <name evidence="3" type="ORF">BBOU_1289</name>
    <name evidence="4" type="ORF">HF843_04775</name>
</gene>
<feature type="compositionally biased region" description="Polar residues" evidence="1">
    <location>
        <begin position="17"/>
        <end position="31"/>
    </location>
</feature>
<organism evidence="3 5">
    <name type="scientific">Bifidobacterium boum</name>
    <dbReference type="NCBI Taxonomy" id="78343"/>
    <lineage>
        <taxon>Bacteria</taxon>
        <taxon>Bacillati</taxon>
        <taxon>Actinomycetota</taxon>
        <taxon>Actinomycetes</taxon>
        <taxon>Bifidobacteriales</taxon>
        <taxon>Bifidobacteriaceae</taxon>
        <taxon>Bifidobacterium</taxon>
    </lineage>
</organism>
<keyword evidence="2" id="KW-0472">Membrane</keyword>
<feature type="transmembrane region" description="Helical" evidence="2">
    <location>
        <begin position="94"/>
        <end position="120"/>
    </location>
</feature>
<comment type="caution">
    <text evidence="3">The sequence shown here is derived from an EMBL/GenBank/DDBJ whole genome shotgun (WGS) entry which is preliminary data.</text>
</comment>
<evidence type="ECO:0000313" key="6">
    <source>
        <dbReference type="Proteomes" id="UP000583419"/>
    </source>
</evidence>
<evidence type="ECO:0000256" key="2">
    <source>
        <dbReference type="SAM" id="Phobius"/>
    </source>
</evidence>
<dbReference type="RefSeq" id="WP_051616577.1">
    <property type="nucleotide sequence ID" value="NZ_JABAGJ010000005.1"/>
</dbReference>
<evidence type="ECO:0000313" key="3">
    <source>
        <dbReference type="EMBL" id="KFI46203.1"/>
    </source>
</evidence>
<feature type="region of interest" description="Disordered" evidence="1">
    <location>
        <begin position="1"/>
        <end position="86"/>
    </location>
</feature>
<evidence type="ECO:0000313" key="4">
    <source>
        <dbReference type="EMBL" id="NMF02491.1"/>
    </source>
</evidence>
<dbReference type="EMBL" id="JGYQ01000016">
    <property type="protein sequence ID" value="KFI46203.1"/>
    <property type="molecule type" value="Genomic_DNA"/>
</dbReference>
<keyword evidence="5" id="KW-1185">Reference proteome</keyword>
<dbReference type="EMBL" id="JABAGJ010000005">
    <property type="protein sequence ID" value="NMF02491.1"/>
    <property type="molecule type" value="Genomic_DNA"/>
</dbReference>
<accession>A0A086ZI53</accession>
<dbReference type="AlphaFoldDB" id="A0A086ZI53"/>
<reference evidence="3 5" key="1">
    <citation type="submission" date="2014-03" db="EMBL/GenBank/DDBJ databases">
        <title>Genomics of Bifidobacteria.</title>
        <authorList>
            <person name="Ventura M."/>
            <person name="Milani C."/>
            <person name="Lugli G.A."/>
        </authorList>
    </citation>
    <scope>NUCLEOTIDE SEQUENCE [LARGE SCALE GENOMIC DNA]</scope>
    <source>
        <strain evidence="3 5">LMG 10736</strain>
    </source>
</reference>
<feature type="compositionally biased region" description="Low complexity" evidence="1">
    <location>
        <begin position="55"/>
        <end position="86"/>
    </location>
</feature>
<proteinExistence type="predicted"/>
<protein>
    <submittedName>
        <fullName evidence="3">Uncharacterized protein</fullName>
    </submittedName>
</protein>
<dbReference type="Proteomes" id="UP000583419">
    <property type="component" value="Unassembled WGS sequence"/>
</dbReference>